<accession>A0A0T7FMM1</accession>
<protein>
    <submittedName>
        <fullName evidence="2">Uncharacterized protein</fullName>
    </submittedName>
</protein>
<feature type="region of interest" description="Disordered" evidence="1">
    <location>
        <begin position="125"/>
        <end position="187"/>
    </location>
</feature>
<reference evidence="2 3" key="1">
    <citation type="submission" date="2014-08" db="EMBL/GenBank/DDBJ databases">
        <authorList>
            <person name="Chen Y.-H."/>
        </authorList>
    </citation>
    <scope>NUCLEOTIDE SEQUENCE [LARGE SCALE GENOMIC DNA]</scope>
</reference>
<dbReference type="RefSeq" id="WP_046667361.1">
    <property type="nucleotide sequence ID" value="NZ_CCRH01000008.1"/>
</dbReference>
<gene>
    <name evidence="2" type="ORF">NGAL_HAMBI1145_32750</name>
</gene>
<proteinExistence type="predicted"/>
<feature type="compositionally biased region" description="Polar residues" evidence="1">
    <location>
        <begin position="130"/>
        <end position="169"/>
    </location>
</feature>
<sequence length="285" mass="31920">MNVKDDPPPSFTDLVAWRRAIETGSFRMFKPEVLVCALQEITDRFIREALASRLSEKMMALLRARVGRNHPNQGWDIIERVHTELLTSLFDRSSADGKGMRSAFFMIVNYRIKSAIATELKHSRIPTTPAAKQSENAANTNSLKSSESATEPSNQVVGESFEGNENSVATELERKSEREEAVELDDEACYSGSLHDPSLLDGVRDVNQMIDVKHILATITNEKKRLAFYLHMDDVPIHSTKGYSIAEALGVDRKTVKKWITEVQNQLSQLKEVKLLESASSGGRQ</sequence>
<name>A0A0T7FMM1_NEOGA</name>
<dbReference type="AlphaFoldDB" id="A0A0T7FMM1"/>
<organism evidence="2 3">
    <name type="scientific">Neorhizobium galegae bv. officinalis</name>
    <dbReference type="NCBI Taxonomy" id="323656"/>
    <lineage>
        <taxon>Bacteria</taxon>
        <taxon>Pseudomonadati</taxon>
        <taxon>Pseudomonadota</taxon>
        <taxon>Alphaproteobacteria</taxon>
        <taxon>Hyphomicrobiales</taxon>
        <taxon>Rhizobiaceae</taxon>
        <taxon>Rhizobium/Agrobacterium group</taxon>
        <taxon>Neorhizobium</taxon>
    </lineage>
</organism>
<dbReference type="OrthoDB" id="8446892at2"/>
<dbReference type="Proteomes" id="UP000046176">
    <property type="component" value="Unassembled WGS sequence"/>
</dbReference>
<feature type="compositionally biased region" description="Basic and acidic residues" evidence="1">
    <location>
        <begin position="171"/>
        <end position="181"/>
    </location>
</feature>
<evidence type="ECO:0000256" key="1">
    <source>
        <dbReference type="SAM" id="MobiDB-lite"/>
    </source>
</evidence>
<evidence type="ECO:0000313" key="3">
    <source>
        <dbReference type="Proteomes" id="UP000046176"/>
    </source>
</evidence>
<evidence type="ECO:0000313" key="2">
    <source>
        <dbReference type="EMBL" id="CDZ36260.1"/>
    </source>
</evidence>
<dbReference type="EMBL" id="CCRH01000008">
    <property type="protein sequence ID" value="CDZ36260.1"/>
    <property type="molecule type" value="Genomic_DNA"/>
</dbReference>